<evidence type="ECO:0000256" key="2">
    <source>
        <dbReference type="ARBA" id="ARBA00010617"/>
    </source>
</evidence>
<evidence type="ECO:0000256" key="3">
    <source>
        <dbReference type="ARBA" id="ARBA00022617"/>
    </source>
</evidence>
<proteinExistence type="inferred from homology"/>
<name>A0A8H6SJW6_9AGAR</name>
<gene>
    <name evidence="11" type="ORF">MIND_00669400</name>
</gene>
<dbReference type="PANTHER" id="PTHR24287">
    <property type="entry name" value="P450, PUTATIVE (EUROFUNG)-RELATED"/>
    <property type="match status" value="1"/>
</dbReference>
<protein>
    <submittedName>
        <fullName evidence="11">Glycosyltransferase family 39 protein</fullName>
    </submittedName>
</protein>
<keyword evidence="3 8" id="KW-0349">Heme</keyword>
<keyword evidence="5 9" id="KW-0560">Oxidoreductase</keyword>
<comment type="cofactor">
    <cofactor evidence="1 8">
        <name>heme</name>
        <dbReference type="ChEBI" id="CHEBI:30413"/>
    </cofactor>
</comment>
<evidence type="ECO:0000256" key="4">
    <source>
        <dbReference type="ARBA" id="ARBA00022723"/>
    </source>
</evidence>
<dbReference type="Proteomes" id="UP000636479">
    <property type="component" value="Unassembled WGS sequence"/>
</dbReference>
<evidence type="ECO:0000313" key="12">
    <source>
        <dbReference type="Proteomes" id="UP000636479"/>
    </source>
</evidence>
<comment type="similarity">
    <text evidence="2 9">Belongs to the cytochrome P450 family.</text>
</comment>
<dbReference type="EMBL" id="JACAZF010000006">
    <property type="protein sequence ID" value="KAF7301055.1"/>
    <property type="molecule type" value="Genomic_DNA"/>
</dbReference>
<evidence type="ECO:0000256" key="7">
    <source>
        <dbReference type="ARBA" id="ARBA00023033"/>
    </source>
</evidence>
<dbReference type="InterPro" id="IPR002401">
    <property type="entry name" value="Cyt_P450_E_grp-I"/>
</dbReference>
<evidence type="ECO:0000256" key="1">
    <source>
        <dbReference type="ARBA" id="ARBA00001971"/>
    </source>
</evidence>
<dbReference type="Gene3D" id="1.10.630.10">
    <property type="entry name" value="Cytochrome P450"/>
    <property type="match status" value="1"/>
</dbReference>
<dbReference type="AlphaFoldDB" id="A0A8H6SJW6"/>
<reference evidence="11" key="1">
    <citation type="submission" date="2020-05" db="EMBL/GenBank/DDBJ databases">
        <title>Mycena genomes resolve the evolution of fungal bioluminescence.</title>
        <authorList>
            <person name="Tsai I.J."/>
        </authorList>
    </citation>
    <scope>NUCLEOTIDE SEQUENCE</scope>
    <source>
        <strain evidence="11">171206Taipei</strain>
    </source>
</reference>
<keyword evidence="12" id="KW-1185">Reference proteome</keyword>
<dbReference type="PRINTS" id="PR00463">
    <property type="entry name" value="EP450I"/>
</dbReference>
<evidence type="ECO:0000256" key="6">
    <source>
        <dbReference type="ARBA" id="ARBA00023004"/>
    </source>
</evidence>
<dbReference type="GO" id="GO:0016705">
    <property type="term" value="F:oxidoreductase activity, acting on paired donors, with incorporation or reduction of molecular oxygen"/>
    <property type="evidence" value="ECO:0007669"/>
    <property type="project" value="InterPro"/>
</dbReference>
<dbReference type="CDD" id="cd11063">
    <property type="entry name" value="CYP52"/>
    <property type="match status" value="1"/>
</dbReference>
<dbReference type="GeneID" id="59345927"/>
<dbReference type="PANTHER" id="PTHR24287:SF1">
    <property type="entry name" value="P450, PUTATIVE (EUROFUNG)-RELATED"/>
    <property type="match status" value="1"/>
</dbReference>
<organism evidence="11 12">
    <name type="scientific">Mycena indigotica</name>
    <dbReference type="NCBI Taxonomy" id="2126181"/>
    <lineage>
        <taxon>Eukaryota</taxon>
        <taxon>Fungi</taxon>
        <taxon>Dikarya</taxon>
        <taxon>Basidiomycota</taxon>
        <taxon>Agaricomycotina</taxon>
        <taxon>Agaricomycetes</taxon>
        <taxon>Agaricomycetidae</taxon>
        <taxon>Agaricales</taxon>
        <taxon>Marasmiineae</taxon>
        <taxon>Mycenaceae</taxon>
        <taxon>Mycena</taxon>
    </lineage>
</organism>
<evidence type="ECO:0000256" key="5">
    <source>
        <dbReference type="ARBA" id="ARBA00023002"/>
    </source>
</evidence>
<comment type="caution">
    <text evidence="11">The sequence shown here is derived from an EMBL/GenBank/DDBJ whole genome shotgun (WGS) entry which is preliminary data.</text>
</comment>
<dbReference type="InterPro" id="IPR001128">
    <property type="entry name" value="Cyt_P450"/>
</dbReference>
<evidence type="ECO:0000313" key="11">
    <source>
        <dbReference type="EMBL" id="KAF7301055.1"/>
    </source>
</evidence>
<dbReference type="GO" id="GO:0004497">
    <property type="term" value="F:monooxygenase activity"/>
    <property type="evidence" value="ECO:0007669"/>
    <property type="project" value="UniProtKB-KW"/>
</dbReference>
<dbReference type="SUPFAM" id="SSF48264">
    <property type="entry name" value="Cytochrome P450"/>
    <property type="match status" value="1"/>
</dbReference>
<dbReference type="InterPro" id="IPR047146">
    <property type="entry name" value="Cyt_P450_E_CYP52_fungi"/>
</dbReference>
<feature type="binding site" description="axial binding residue" evidence="8">
    <location>
        <position position="553"/>
    </location>
    <ligand>
        <name>heme</name>
        <dbReference type="ChEBI" id="CHEBI:30413"/>
    </ligand>
    <ligandPart>
        <name>Fe</name>
        <dbReference type="ChEBI" id="CHEBI:18248"/>
    </ligandPart>
</feature>
<dbReference type="InterPro" id="IPR036396">
    <property type="entry name" value="Cyt_P450_sf"/>
</dbReference>
<dbReference type="GO" id="GO:0016740">
    <property type="term" value="F:transferase activity"/>
    <property type="evidence" value="ECO:0007669"/>
    <property type="project" value="UniProtKB-KW"/>
</dbReference>
<sequence>MERSLSAGPCLDIFEENPDRESLSRYVTLGNGSRAQPPNGHHASSSRHRLPRSQSSRGVSAIGWHVLCLHANPPPANRRRSLSVAANRSGAALTQPLLSTVKGLWSSVAAWRDINRRGAVSIPRIPDRYGRLGLETLATLGRTIKVGYPAQSFHKWFKQYGNTVMVTMLYEDRIITSEPQYVKAVLATEFDNYWKGPVDGYRGLSLLGTGVFNVDGEMWKFHRSMTRPYFSRDRITDFDTFDKYSNDVLNLAVNRLREGYPVDIQDVAARFTLDSATAFLFGASVDSTSAGLAYPQSASHLNSAEFLNHPSNSFVTAFIEGQRFHVDRSRFGSKWQLGEFWKDLIQPHREVMDQFIEPIIQRALSQKAQGIADKKEEPETLLGHLLLSTEDKSIIRDEILNMLVAGRDTTAATITFAIYMLADHPDKARRLREEILNQVGPTRRPTHDDIKNMPYLRAFINETLRLYPPVPIDARSSINATTWPSTTPGGPPLYVPGNTKIVYTVFLMHRRKDLWGPTALEFDPDRFIDERLGKYLTPNPYIFLPFNAGPRICLGQQFAYQESSFFLVRLLQRFSAIHLAPDVQPESSKPPPHWKHSELKKMEKITYGTSLTMYAKDGLWVRMEPA</sequence>
<keyword evidence="11" id="KW-0808">Transferase</keyword>
<dbReference type="GO" id="GO:0005506">
    <property type="term" value="F:iron ion binding"/>
    <property type="evidence" value="ECO:0007669"/>
    <property type="project" value="InterPro"/>
</dbReference>
<accession>A0A8H6SJW6</accession>
<dbReference type="PRINTS" id="PR00385">
    <property type="entry name" value="P450"/>
</dbReference>
<feature type="region of interest" description="Disordered" evidence="10">
    <location>
        <begin position="29"/>
        <end position="54"/>
    </location>
</feature>
<evidence type="ECO:0000256" key="9">
    <source>
        <dbReference type="RuleBase" id="RU000461"/>
    </source>
</evidence>
<keyword evidence="4 8" id="KW-0479">Metal-binding</keyword>
<dbReference type="GO" id="GO:0020037">
    <property type="term" value="F:heme binding"/>
    <property type="evidence" value="ECO:0007669"/>
    <property type="project" value="InterPro"/>
</dbReference>
<dbReference type="OrthoDB" id="1470350at2759"/>
<keyword evidence="7 9" id="KW-0503">Monooxygenase</keyword>
<dbReference type="InterPro" id="IPR017972">
    <property type="entry name" value="Cyt_P450_CS"/>
</dbReference>
<evidence type="ECO:0000256" key="8">
    <source>
        <dbReference type="PIRSR" id="PIRSR602401-1"/>
    </source>
</evidence>
<dbReference type="Pfam" id="PF00067">
    <property type="entry name" value="p450"/>
    <property type="match status" value="1"/>
</dbReference>
<evidence type="ECO:0000256" key="10">
    <source>
        <dbReference type="SAM" id="MobiDB-lite"/>
    </source>
</evidence>
<keyword evidence="6 8" id="KW-0408">Iron</keyword>
<dbReference type="PROSITE" id="PS00086">
    <property type="entry name" value="CYTOCHROME_P450"/>
    <property type="match status" value="1"/>
</dbReference>
<dbReference type="RefSeq" id="XP_037219055.1">
    <property type="nucleotide sequence ID" value="XM_037363411.1"/>
</dbReference>